<feature type="transmembrane region" description="Helical" evidence="1">
    <location>
        <begin position="172"/>
        <end position="189"/>
    </location>
</feature>
<dbReference type="GO" id="GO:0006508">
    <property type="term" value="P:proteolysis"/>
    <property type="evidence" value="ECO:0007669"/>
    <property type="project" value="UniProtKB-KW"/>
</dbReference>
<protein>
    <submittedName>
        <fullName evidence="3">CAAX amino terminal protease self-immunity</fullName>
    </submittedName>
</protein>
<dbReference type="GO" id="GO:0080120">
    <property type="term" value="P:CAAX-box protein maturation"/>
    <property type="evidence" value="ECO:0007669"/>
    <property type="project" value="UniProtKB-ARBA"/>
</dbReference>
<evidence type="ECO:0000259" key="2">
    <source>
        <dbReference type="Pfam" id="PF02517"/>
    </source>
</evidence>
<dbReference type="OrthoDB" id="258511at2"/>
<dbReference type="AlphaFoldDB" id="A0A518C8F5"/>
<sequence length="335" mass="36259">MIPLILGFGLIGYASLVLMISVSVWVGVVRCLATNQPILETQPAPVARWGLLDIIGGTLGFIVLANLFVSPYVGGGASSIADLTVEQRIGAMWGQISAQSLVCLGIFILIIARGGLTLVIGDNWAAFRKDVLIGIATFCALCVPVILLQVVIAQFVEYKHELITMIMESPTPAIIIPVLVSAVLVAPLTEEFAFRLLLQGWLEEVMAGRYLSAGQILMGRHGTPQKDLSDGLPEERFSAETETEEIPPAEPAYPERPSLMVFPIFASSIIFALLHFGQGAAPIPLFFLALGLGYVYQKRRTIVPSLVVHMMLNGQSMLLLIFQIFFGESLEAPPV</sequence>
<feature type="domain" description="CAAX prenyl protease 2/Lysostaphin resistance protein A-like" evidence="2">
    <location>
        <begin position="261"/>
        <end position="313"/>
    </location>
</feature>
<accession>A0A518C8F5</accession>
<name>A0A518C8F5_9BACT</name>
<evidence type="ECO:0000313" key="4">
    <source>
        <dbReference type="Proteomes" id="UP000318626"/>
    </source>
</evidence>
<dbReference type="InterPro" id="IPR003675">
    <property type="entry name" value="Rce1/LyrA-like_dom"/>
</dbReference>
<proteinExistence type="predicted"/>
<dbReference type="RefSeq" id="WP_144972945.1">
    <property type="nucleotide sequence ID" value="NZ_CP036289.1"/>
</dbReference>
<keyword evidence="3" id="KW-0378">Hydrolase</keyword>
<feature type="transmembrane region" description="Helical" evidence="1">
    <location>
        <begin position="131"/>
        <end position="152"/>
    </location>
</feature>
<gene>
    <name evidence="3" type="ORF">Pan97_25440</name>
</gene>
<feature type="transmembrane region" description="Helical" evidence="1">
    <location>
        <begin position="49"/>
        <end position="69"/>
    </location>
</feature>
<evidence type="ECO:0000313" key="3">
    <source>
        <dbReference type="EMBL" id="QDU75511.1"/>
    </source>
</evidence>
<dbReference type="Proteomes" id="UP000318626">
    <property type="component" value="Chromosome"/>
</dbReference>
<dbReference type="KEGG" id="bvo:Pan97_25440"/>
<keyword evidence="3" id="KW-0645">Protease</keyword>
<keyword evidence="1" id="KW-0812">Transmembrane</keyword>
<keyword evidence="4" id="KW-1185">Reference proteome</keyword>
<dbReference type="Pfam" id="PF02517">
    <property type="entry name" value="Rce1-like"/>
    <property type="match status" value="1"/>
</dbReference>
<feature type="transmembrane region" description="Helical" evidence="1">
    <location>
        <begin position="96"/>
        <end position="119"/>
    </location>
</feature>
<organism evidence="3 4">
    <name type="scientific">Bremerella volcania</name>
    <dbReference type="NCBI Taxonomy" id="2527984"/>
    <lineage>
        <taxon>Bacteria</taxon>
        <taxon>Pseudomonadati</taxon>
        <taxon>Planctomycetota</taxon>
        <taxon>Planctomycetia</taxon>
        <taxon>Pirellulales</taxon>
        <taxon>Pirellulaceae</taxon>
        <taxon>Bremerella</taxon>
    </lineage>
</organism>
<dbReference type="GO" id="GO:0004175">
    <property type="term" value="F:endopeptidase activity"/>
    <property type="evidence" value="ECO:0007669"/>
    <property type="project" value="UniProtKB-ARBA"/>
</dbReference>
<keyword evidence="1" id="KW-1133">Transmembrane helix</keyword>
<dbReference type="EMBL" id="CP036289">
    <property type="protein sequence ID" value="QDU75511.1"/>
    <property type="molecule type" value="Genomic_DNA"/>
</dbReference>
<keyword evidence="1" id="KW-0472">Membrane</keyword>
<reference evidence="4" key="1">
    <citation type="submission" date="2019-02" db="EMBL/GenBank/DDBJ databases">
        <title>Deep-cultivation of Planctomycetes and their phenomic and genomic characterization uncovers novel biology.</title>
        <authorList>
            <person name="Wiegand S."/>
            <person name="Jogler M."/>
            <person name="Boedeker C."/>
            <person name="Pinto D."/>
            <person name="Vollmers J."/>
            <person name="Rivas-Marin E."/>
            <person name="Kohn T."/>
            <person name="Peeters S.H."/>
            <person name="Heuer A."/>
            <person name="Rast P."/>
            <person name="Oberbeckmann S."/>
            <person name="Bunk B."/>
            <person name="Jeske O."/>
            <person name="Meyerdierks A."/>
            <person name="Storesund J.E."/>
            <person name="Kallscheuer N."/>
            <person name="Luecker S."/>
            <person name="Lage O.M."/>
            <person name="Pohl T."/>
            <person name="Merkel B.J."/>
            <person name="Hornburger P."/>
            <person name="Mueller R.-W."/>
            <person name="Bruemmer F."/>
            <person name="Labrenz M."/>
            <person name="Spormann A.M."/>
            <person name="Op den Camp H."/>
            <person name="Overmann J."/>
            <person name="Amann R."/>
            <person name="Jetten M.S.M."/>
            <person name="Mascher T."/>
            <person name="Medema M.H."/>
            <person name="Devos D.P."/>
            <person name="Kaster A.-K."/>
            <person name="Ovreas L."/>
            <person name="Rohde M."/>
            <person name="Galperin M.Y."/>
            <person name="Jogler C."/>
        </authorList>
    </citation>
    <scope>NUCLEOTIDE SEQUENCE [LARGE SCALE GENOMIC DNA]</scope>
    <source>
        <strain evidence="4">Pan97</strain>
    </source>
</reference>
<feature type="transmembrane region" description="Helical" evidence="1">
    <location>
        <begin position="303"/>
        <end position="326"/>
    </location>
</feature>
<feature type="transmembrane region" description="Helical" evidence="1">
    <location>
        <begin position="6"/>
        <end position="28"/>
    </location>
</feature>
<feature type="transmembrane region" description="Helical" evidence="1">
    <location>
        <begin position="280"/>
        <end position="296"/>
    </location>
</feature>
<evidence type="ECO:0000256" key="1">
    <source>
        <dbReference type="SAM" id="Phobius"/>
    </source>
</evidence>